<keyword evidence="3" id="KW-1185">Reference proteome</keyword>
<dbReference type="InterPro" id="IPR056782">
    <property type="entry name" value="HAD_PNKP"/>
</dbReference>
<dbReference type="RefSeq" id="WP_186940620.1">
    <property type="nucleotide sequence ID" value="NZ_JACOGA010000002.1"/>
</dbReference>
<reference evidence="2 3" key="1">
    <citation type="submission" date="2020-08" db="EMBL/GenBank/DDBJ databases">
        <title>Novel species isolated from subtropical streams in China.</title>
        <authorList>
            <person name="Lu H."/>
        </authorList>
    </citation>
    <scope>NUCLEOTIDE SEQUENCE [LARGE SCALE GENOMIC DNA]</scope>
    <source>
        <strain evidence="2 3">LX15W</strain>
    </source>
</reference>
<dbReference type="InterPro" id="IPR023214">
    <property type="entry name" value="HAD_sf"/>
</dbReference>
<accession>A0ABR6Y7R4</accession>
<evidence type="ECO:0000313" key="2">
    <source>
        <dbReference type="EMBL" id="MBC3872641.1"/>
    </source>
</evidence>
<dbReference type="InterPro" id="IPR036412">
    <property type="entry name" value="HAD-like_sf"/>
</dbReference>
<evidence type="ECO:0000313" key="3">
    <source>
        <dbReference type="Proteomes" id="UP000624279"/>
    </source>
</evidence>
<organism evidence="2 3">
    <name type="scientific">Undibacterium flavidum</name>
    <dbReference type="NCBI Taxonomy" id="2762297"/>
    <lineage>
        <taxon>Bacteria</taxon>
        <taxon>Pseudomonadati</taxon>
        <taxon>Pseudomonadota</taxon>
        <taxon>Betaproteobacteria</taxon>
        <taxon>Burkholderiales</taxon>
        <taxon>Oxalobacteraceae</taxon>
        <taxon>Undibacterium</taxon>
    </lineage>
</organism>
<feature type="domain" description="Polynucleotide kinase PNKP phosphatase" evidence="1">
    <location>
        <begin position="7"/>
        <end position="157"/>
    </location>
</feature>
<gene>
    <name evidence="2" type="ORF">H8K55_03500</name>
</gene>
<dbReference type="Pfam" id="PF25109">
    <property type="entry name" value="HAD_PNKP"/>
    <property type="match status" value="1"/>
</dbReference>
<comment type="caution">
    <text evidence="2">The sequence shown here is derived from an EMBL/GenBank/DDBJ whole genome shotgun (WGS) entry which is preliminary data.</text>
</comment>
<dbReference type="SUPFAM" id="SSF56784">
    <property type="entry name" value="HAD-like"/>
    <property type="match status" value="1"/>
</dbReference>
<proteinExistence type="predicted"/>
<protein>
    <recommendedName>
        <fullName evidence="1">Polynucleotide kinase PNKP phosphatase domain-containing protein</fullName>
    </recommendedName>
</protein>
<dbReference type="Proteomes" id="UP000624279">
    <property type="component" value="Unassembled WGS sequence"/>
</dbReference>
<sequence length="157" mass="18537">MNNKPLYIFDLDGTMAIIDHRRHWVQKEKPSCEDWHQFHIECEFDVPNTSVIQTMEILRNSGADIWIFSGRSDEVREMTENWLMKHANFNADELQTALSMRIAGDFTPDDELKLIWLANMLDEDRNRLVAVFDDRDRVVQMWRQEGISCFQVALGNF</sequence>
<evidence type="ECO:0000259" key="1">
    <source>
        <dbReference type="Pfam" id="PF25109"/>
    </source>
</evidence>
<dbReference type="Gene3D" id="3.40.50.1000">
    <property type="entry name" value="HAD superfamily/HAD-like"/>
    <property type="match status" value="1"/>
</dbReference>
<dbReference type="EMBL" id="JACOGA010000002">
    <property type="protein sequence ID" value="MBC3872641.1"/>
    <property type="molecule type" value="Genomic_DNA"/>
</dbReference>
<name>A0ABR6Y7R4_9BURK</name>